<proteinExistence type="inferred from homology"/>
<organism evidence="3 4">
    <name type="scientific">Niabella drilacis (strain DSM 25811 / CCM 8410 / CCUG 62505 / LMG 26954 / E90)</name>
    <dbReference type="NCBI Taxonomy" id="1285928"/>
    <lineage>
        <taxon>Bacteria</taxon>
        <taxon>Pseudomonadati</taxon>
        <taxon>Bacteroidota</taxon>
        <taxon>Chitinophagia</taxon>
        <taxon>Chitinophagales</taxon>
        <taxon>Chitinophagaceae</taxon>
        <taxon>Niabella</taxon>
    </lineage>
</organism>
<dbReference type="InterPro" id="IPR003140">
    <property type="entry name" value="PLipase/COase/thioEstase"/>
</dbReference>
<dbReference type="Pfam" id="PF02230">
    <property type="entry name" value="Abhydrolase_2"/>
    <property type="match status" value="1"/>
</dbReference>
<dbReference type="EMBL" id="FMZO01000004">
    <property type="protein sequence ID" value="SDC90610.1"/>
    <property type="molecule type" value="Genomic_DNA"/>
</dbReference>
<evidence type="ECO:0000313" key="4">
    <source>
        <dbReference type="Proteomes" id="UP000198757"/>
    </source>
</evidence>
<dbReference type="Proteomes" id="UP000198757">
    <property type="component" value="Unassembled WGS sequence"/>
</dbReference>
<dbReference type="RefSeq" id="WP_090390016.1">
    <property type="nucleotide sequence ID" value="NZ_FMZO01000004.1"/>
</dbReference>
<feature type="domain" description="Phospholipase/carboxylesterase/thioesterase" evidence="2">
    <location>
        <begin position="14"/>
        <end position="197"/>
    </location>
</feature>
<name>A0A1G6QDQ3_NIADE</name>
<gene>
    <name evidence="3" type="ORF">SAMN04487894_104377</name>
</gene>
<protein>
    <submittedName>
        <fullName evidence="3">Phospholipase/carboxylesterase</fullName>
    </submittedName>
</protein>
<evidence type="ECO:0000256" key="1">
    <source>
        <dbReference type="ARBA" id="ARBA00006499"/>
    </source>
</evidence>
<dbReference type="OrthoDB" id="9801763at2"/>
<dbReference type="InterPro" id="IPR029058">
    <property type="entry name" value="AB_hydrolase_fold"/>
</dbReference>
<dbReference type="GO" id="GO:0008474">
    <property type="term" value="F:palmitoyl-(protein) hydrolase activity"/>
    <property type="evidence" value="ECO:0007669"/>
    <property type="project" value="TreeGrafter"/>
</dbReference>
<dbReference type="SUPFAM" id="SSF53474">
    <property type="entry name" value="alpha/beta-Hydrolases"/>
    <property type="match status" value="1"/>
</dbReference>
<dbReference type="AlphaFoldDB" id="A0A1G6QDQ3"/>
<dbReference type="PANTHER" id="PTHR10655">
    <property type="entry name" value="LYSOPHOSPHOLIPASE-RELATED"/>
    <property type="match status" value="1"/>
</dbReference>
<dbReference type="InterPro" id="IPR050565">
    <property type="entry name" value="LYPA1-2/EST-like"/>
</dbReference>
<dbReference type="PANTHER" id="PTHR10655:SF67">
    <property type="entry name" value="PHOSPHOLIPASE_CARBOXYLESTERASE SUPERFAMILY (AFU_ORTHOLOGUE AFUA_5G09340)"/>
    <property type="match status" value="1"/>
</dbReference>
<sequence length="208" mass="22946">MHTLNITTGGMELSKASRALIMLHGRGATADDILSLAGYLHLTDTALLAPQATNHTWYPYSFMAPVKDNEPWLSSAIDIVQQTADIVLKAGIPEEHLYFLGFSQGACLTLEYITRHAQRYGGAVAFTGGLIGDRLYTQNYTGDFRQTPVFIGTSDPDFHVPVERVQATTGLLQQMNADVTEKVYPNMGHTISADEITLANRLVFDRRQ</sequence>
<dbReference type="Gene3D" id="3.40.50.1820">
    <property type="entry name" value="alpha/beta hydrolase"/>
    <property type="match status" value="1"/>
</dbReference>
<reference evidence="4" key="1">
    <citation type="submission" date="2016-10" db="EMBL/GenBank/DDBJ databases">
        <authorList>
            <person name="Varghese N."/>
            <person name="Submissions S."/>
        </authorList>
    </citation>
    <scope>NUCLEOTIDE SEQUENCE [LARGE SCALE GENOMIC DNA]</scope>
    <source>
        <strain evidence="4">DSM 25811 / CCM 8410 / LMG 26954 / E90</strain>
    </source>
</reference>
<keyword evidence="4" id="KW-1185">Reference proteome</keyword>
<accession>A0A1G6QDQ3</accession>
<dbReference type="STRING" id="1285928.SAMN04487894_104377"/>
<dbReference type="GO" id="GO:0052689">
    <property type="term" value="F:carboxylic ester hydrolase activity"/>
    <property type="evidence" value="ECO:0007669"/>
    <property type="project" value="TreeGrafter"/>
</dbReference>
<dbReference type="GO" id="GO:0005737">
    <property type="term" value="C:cytoplasm"/>
    <property type="evidence" value="ECO:0007669"/>
    <property type="project" value="TreeGrafter"/>
</dbReference>
<comment type="similarity">
    <text evidence="1">Belongs to the AB hydrolase superfamily. AB hydrolase 2 family.</text>
</comment>
<evidence type="ECO:0000313" key="3">
    <source>
        <dbReference type="EMBL" id="SDC90610.1"/>
    </source>
</evidence>
<evidence type="ECO:0000259" key="2">
    <source>
        <dbReference type="Pfam" id="PF02230"/>
    </source>
</evidence>